<organism evidence="2 3">
    <name type="scientific">Limnovirga soli</name>
    <dbReference type="NCBI Taxonomy" id="2656915"/>
    <lineage>
        <taxon>Bacteria</taxon>
        <taxon>Pseudomonadati</taxon>
        <taxon>Bacteroidota</taxon>
        <taxon>Chitinophagia</taxon>
        <taxon>Chitinophagales</taxon>
        <taxon>Chitinophagaceae</taxon>
        <taxon>Limnovirga</taxon>
    </lineage>
</organism>
<dbReference type="Pfam" id="PF13585">
    <property type="entry name" value="CHU_C"/>
    <property type="match status" value="1"/>
</dbReference>
<comment type="caution">
    <text evidence="2">The sequence shown here is derived from an EMBL/GenBank/DDBJ whole genome shotgun (WGS) entry which is preliminary data.</text>
</comment>
<feature type="chain" id="PRO_5035163335" evidence="1">
    <location>
        <begin position="21"/>
        <end position="1122"/>
    </location>
</feature>
<evidence type="ECO:0000313" key="2">
    <source>
        <dbReference type="EMBL" id="NNV56222.1"/>
    </source>
</evidence>
<dbReference type="InterPro" id="IPR011044">
    <property type="entry name" value="Quino_amine_DH_bsu"/>
</dbReference>
<dbReference type="SUPFAM" id="SSF50969">
    <property type="entry name" value="YVTN repeat-like/Quinoprotein amine dehydrogenase"/>
    <property type="match status" value="1"/>
</dbReference>
<dbReference type="Proteomes" id="UP000598971">
    <property type="component" value="Unassembled WGS sequence"/>
</dbReference>
<feature type="signal peptide" evidence="1">
    <location>
        <begin position="1"/>
        <end position="20"/>
    </location>
</feature>
<accession>A0A8J8JRT7</accession>
<dbReference type="InterPro" id="IPR026341">
    <property type="entry name" value="T9SS_type_B"/>
</dbReference>
<sequence length="1122" mass="123460">MKKWLLYGIIFCYLPFCTHAQKEWTNWYNGRNSMISFKTGHPEIFYDYINPVPPETDFFNYYYWSFGNAGISYSDPATGEMRFLVANRLAFSKNFESFPNDYFLRSCPDEYSYHIIPFGDNPNKFYVVQFQDAGADLLQQETGLQVRCPNAIGLGYSIVDLTLNNGLGDFAEINNQITAGFTGQITTVKHANGKDVWVIVHGYSSNTYMAFLFTSNGVQPAVYSNIGPVVNGGFYSVQGTLTASHTGDRLAGYSAVTPNVIQLFNFDNATGIISNYRTLPAKESVSKIQFSPDDSKLYYLNWESLYQYDLNEADVGASLTKVYSEPNGIMFTMQLAPDGKIYISKNTKLVDGEYQEFTGAVMCPNLPKFACNVNPTYLPIVMSGFPDLVNDFIKDPKAAAIATLDLGKDTAICFGSFTIKAPDGWESYQWNTGDTTQSITVKKAGVYSVLTGSTGFSCPDGYGYINVEDKAKKLYLGKDTFLCPKTTYLLTIPDGYTNIAWQNGSSAKDSLIYKDSYCIISANDSNGCFTSDTIGVYYQYYPSADFGADTTLCNNATLALHLLPQKNSFWNPEYTWSDGSSDDSLVIQSQGTYWGSVSFNGCIVKDTITINYVSGETVSLGADTTICEGDSIVLKPNIANATYLWSTGANTQQIIVKNTGSYWVKVTNGACTLYDTIHVTVAAHVPVWLGADTALCTGEQLLLQPNVSGGSFIWQDGSTASSFKVQQTGNYWVHYKYAGCINMDTIMVQYLPLPIINLGNDTGICTGEHVLLNAGIINGSGYLWQDNSIQPVFTASTTGNYIVRVTDNNGCIGRDSITITVSPLPVIELGPDTTLCQNTVLSFNFNQAGTSYLWNDGNTLGNYTISSPGNYAVIATANGCATKDSIVVTYKPLPIVTLGNDTTLCITDMLTLNAFNTGATYLWQDNSSQSQYTVKQAGSYHVSVNLNGCIATDDININYITKPFFTLGNDTLLCLGQEMVLHPSLAGDITYIWQDGSVLPQLTIKDTGYYYVTATNKCGSTTDDILIKTGACILQMPTAFTPNGDGLNDIFRVKYPEFIKTFHLVVFNRWGQQIFETTNPRNGWDGNLKGVKMDMGTYVWIIDLTDYNNNKQTGKGTVTLIR</sequence>
<dbReference type="AlphaFoldDB" id="A0A8J8JRT7"/>
<proteinExistence type="predicted"/>
<keyword evidence="3" id="KW-1185">Reference proteome</keyword>
<evidence type="ECO:0000313" key="3">
    <source>
        <dbReference type="Proteomes" id="UP000598971"/>
    </source>
</evidence>
<dbReference type="EMBL" id="WHPF01000008">
    <property type="protein sequence ID" value="NNV56222.1"/>
    <property type="molecule type" value="Genomic_DNA"/>
</dbReference>
<dbReference type="RefSeq" id="WP_171608166.1">
    <property type="nucleotide sequence ID" value="NZ_WHPF01000008.1"/>
</dbReference>
<reference evidence="2" key="1">
    <citation type="submission" date="2019-10" db="EMBL/GenBank/DDBJ databases">
        <title>Draft genome sequence of Panacibacter sp. KCS-6.</title>
        <authorList>
            <person name="Yim K.J."/>
        </authorList>
    </citation>
    <scope>NUCLEOTIDE SEQUENCE</scope>
    <source>
        <strain evidence="2">KCS-6</strain>
    </source>
</reference>
<name>A0A8J8JRT7_9BACT</name>
<gene>
    <name evidence="2" type="ORF">GD597_12185</name>
</gene>
<protein>
    <submittedName>
        <fullName evidence="2">T9SS type B sorting domain-containing protein</fullName>
    </submittedName>
</protein>
<dbReference type="NCBIfam" id="TIGR04131">
    <property type="entry name" value="Bac_Flav_CTERM"/>
    <property type="match status" value="1"/>
</dbReference>
<evidence type="ECO:0000256" key="1">
    <source>
        <dbReference type="SAM" id="SignalP"/>
    </source>
</evidence>
<keyword evidence="1" id="KW-0732">Signal</keyword>